<evidence type="ECO:0000256" key="1">
    <source>
        <dbReference type="SAM" id="Phobius"/>
    </source>
</evidence>
<gene>
    <name evidence="3" type="ORF">ERYAMS2_01420</name>
    <name evidence="2" type="ORF">ERYAMS_01126</name>
</gene>
<organism evidence="3 5">
    <name type="scientific">Erysipelothrix amsterdamensis</name>
    <dbReference type="NCBI Taxonomy" id="2929157"/>
    <lineage>
        <taxon>Bacteria</taxon>
        <taxon>Bacillati</taxon>
        <taxon>Bacillota</taxon>
        <taxon>Erysipelotrichia</taxon>
        <taxon>Erysipelotrichales</taxon>
        <taxon>Erysipelotrichaceae</taxon>
        <taxon>Erysipelothrix</taxon>
    </lineage>
</organism>
<evidence type="ECO:0000313" key="5">
    <source>
        <dbReference type="Proteomes" id="UP001154111"/>
    </source>
</evidence>
<dbReference type="RefSeq" id="WP_254006625.1">
    <property type="nucleotide sequence ID" value="NZ_OW659477.1"/>
</dbReference>
<evidence type="ECO:0000313" key="3">
    <source>
        <dbReference type="EMBL" id="CAH2762873.1"/>
    </source>
</evidence>
<dbReference type="Proteomes" id="UP001154111">
    <property type="component" value="Chromosome"/>
</dbReference>
<feature type="transmembrane region" description="Helical" evidence="1">
    <location>
        <begin position="150"/>
        <end position="168"/>
    </location>
</feature>
<keyword evidence="1" id="KW-0472">Membrane</keyword>
<dbReference type="EMBL" id="OW659477">
    <property type="protein sequence ID" value="CAH2762873.1"/>
    <property type="molecule type" value="Genomic_DNA"/>
</dbReference>
<dbReference type="AlphaFoldDB" id="A0AAU9VH97"/>
<name>A0AAU9VH97_9FIRM</name>
<dbReference type="EMBL" id="OW659496">
    <property type="protein sequence ID" value="CAH2762844.1"/>
    <property type="molecule type" value="Genomic_DNA"/>
</dbReference>
<proteinExistence type="predicted"/>
<keyword evidence="4" id="KW-1185">Reference proteome</keyword>
<feature type="transmembrane region" description="Helical" evidence="1">
    <location>
        <begin position="67"/>
        <end position="84"/>
    </location>
</feature>
<evidence type="ECO:0000313" key="4">
    <source>
        <dbReference type="Proteomes" id="UP001154095"/>
    </source>
</evidence>
<keyword evidence="1" id="KW-0812">Transmembrane</keyword>
<evidence type="ECO:0000313" key="2">
    <source>
        <dbReference type="EMBL" id="CAH2762844.1"/>
    </source>
</evidence>
<reference evidence="3" key="1">
    <citation type="submission" date="2022-04" db="EMBL/GenBank/DDBJ databases">
        <authorList>
            <person name="Forde T."/>
        </authorList>
    </citation>
    <scope>NUCLEOTIDE SEQUENCE</scope>
    <source>
        <strain evidence="3">A18Y016a</strain>
        <strain evidence="2">A18Y020d</strain>
    </source>
</reference>
<evidence type="ECO:0008006" key="6">
    <source>
        <dbReference type="Google" id="ProtNLM"/>
    </source>
</evidence>
<keyword evidence="1" id="KW-1133">Transmembrane helix</keyword>
<feature type="transmembrane region" description="Helical" evidence="1">
    <location>
        <begin position="41"/>
        <end position="61"/>
    </location>
</feature>
<accession>A0AAU9VH97</accession>
<dbReference type="Proteomes" id="UP001154095">
    <property type="component" value="Chromosome"/>
</dbReference>
<sequence length="183" mass="21461">MNFTDEELFKMNMLKDKRRRLLYVIKGKQEGYHILEREMKIMNIITGRNLWVLLGFVMSYGLLRQSLLTSVIVSIVVFIAFYLYEKFFFLKDRNIIKISDEDYAKLNSVSALKSKKTDTGSYVVVPLLVIIILLTRNVDGRYTPSEFDLWIMYVGIALLIAMSGYFAVQYLKLRKQIKTIEDK</sequence>
<feature type="transmembrane region" description="Helical" evidence="1">
    <location>
        <begin position="120"/>
        <end position="138"/>
    </location>
</feature>
<protein>
    <recommendedName>
        <fullName evidence="6">DUF3278 domain-containing protein</fullName>
    </recommendedName>
</protein>